<dbReference type="GO" id="GO:0006352">
    <property type="term" value="P:DNA-templated transcription initiation"/>
    <property type="evidence" value="ECO:0007669"/>
    <property type="project" value="InterPro"/>
</dbReference>
<evidence type="ECO:0000256" key="5">
    <source>
        <dbReference type="ARBA" id="ARBA00023163"/>
    </source>
</evidence>
<keyword evidence="5" id="KW-0804">Transcription</keyword>
<dbReference type="InterPro" id="IPR039425">
    <property type="entry name" value="RNA_pol_sigma-70-like"/>
</dbReference>
<organism evidence="7 8">
    <name type="scientific">Fimbriiglobus ruber</name>
    <dbReference type="NCBI Taxonomy" id="1908690"/>
    <lineage>
        <taxon>Bacteria</taxon>
        <taxon>Pseudomonadati</taxon>
        <taxon>Planctomycetota</taxon>
        <taxon>Planctomycetia</taxon>
        <taxon>Gemmatales</taxon>
        <taxon>Gemmataceae</taxon>
        <taxon>Fimbriiglobus</taxon>
    </lineage>
</organism>
<dbReference type="NCBIfam" id="TIGR02937">
    <property type="entry name" value="sigma70-ECF"/>
    <property type="match status" value="1"/>
</dbReference>
<dbReference type="PANTHER" id="PTHR43133:SF8">
    <property type="entry name" value="RNA POLYMERASE SIGMA FACTOR HI_1459-RELATED"/>
    <property type="match status" value="1"/>
</dbReference>
<dbReference type="GO" id="GO:0003677">
    <property type="term" value="F:DNA binding"/>
    <property type="evidence" value="ECO:0007669"/>
    <property type="project" value="UniProtKB-KW"/>
</dbReference>
<comment type="similarity">
    <text evidence="1">Belongs to the sigma-70 factor family. ECF subfamily.</text>
</comment>
<dbReference type="EMBL" id="NIDE01000007">
    <property type="protein sequence ID" value="OWK40869.1"/>
    <property type="molecule type" value="Genomic_DNA"/>
</dbReference>
<dbReference type="SUPFAM" id="SSF88946">
    <property type="entry name" value="Sigma2 domain of RNA polymerase sigma factors"/>
    <property type="match status" value="1"/>
</dbReference>
<dbReference type="Pfam" id="PF04542">
    <property type="entry name" value="Sigma70_r2"/>
    <property type="match status" value="1"/>
</dbReference>
<dbReference type="InterPro" id="IPR013325">
    <property type="entry name" value="RNA_pol_sigma_r2"/>
</dbReference>
<accession>A0A225DUQ1</accession>
<keyword evidence="8" id="KW-1185">Reference proteome</keyword>
<keyword evidence="4" id="KW-0238">DNA-binding</keyword>
<evidence type="ECO:0000256" key="1">
    <source>
        <dbReference type="ARBA" id="ARBA00010641"/>
    </source>
</evidence>
<dbReference type="InterPro" id="IPR013324">
    <property type="entry name" value="RNA_pol_sigma_r3/r4-like"/>
</dbReference>
<evidence type="ECO:0000313" key="8">
    <source>
        <dbReference type="Proteomes" id="UP000214646"/>
    </source>
</evidence>
<dbReference type="InterPro" id="IPR007627">
    <property type="entry name" value="RNA_pol_sigma70_r2"/>
</dbReference>
<feature type="domain" description="RNA polymerase sigma-70 region 2" evidence="6">
    <location>
        <begin position="14"/>
        <end position="83"/>
    </location>
</feature>
<evidence type="ECO:0000256" key="3">
    <source>
        <dbReference type="ARBA" id="ARBA00023082"/>
    </source>
</evidence>
<dbReference type="SUPFAM" id="SSF88659">
    <property type="entry name" value="Sigma3 and sigma4 domains of RNA polymerase sigma factors"/>
    <property type="match status" value="1"/>
</dbReference>
<dbReference type="Proteomes" id="UP000214646">
    <property type="component" value="Unassembled WGS sequence"/>
</dbReference>
<comment type="caution">
    <text evidence="7">The sequence shown here is derived from an EMBL/GenBank/DDBJ whole genome shotgun (WGS) entry which is preliminary data.</text>
</comment>
<sequence>MRIRDKDEEAWRRLVHLYGPLVDRWCGHRGVRGQDADDVRQEVFQAVATGLDGFRRDRPGDTFRGWLRGITRFKLLDHFRRRQAHPEAQGGTDAHLRLQQQVADEDLPDDTADDLGGLYRRALELVRGEFEPQTWDAFWRTAVEGQSPTDIATQLGVTPAAIRKAKSRVLLRLRQEIGDLIA</sequence>
<gene>
    <name evidence="7" type="ORF">FRUB_04761</name>
</gene>
<proteinExistence type="inferred from homology"/>
<evidence type="ECO:0000313" key="7">
    <source>
        <dbReference type="EMBL" id="OWK40869.1"/>
    </source>
</evidence>
<dbReference type="Gene3D" id="1.10.10.2690">
    <property type="match status" value="1"/>
</dbReference>
<dbReference type="InterPro" id="IPR053721">
    <property type="entry name" value="Fimbrial_Adhesin_Reg"/>
</dbReference>
<protein>
    <submittedName>
        <fullName evidence="7">Transcriptional control</fullName>
    </submittedName>
</protein>
<dbReference type="GO" id="GO:0016987">
    <property type="term" value="F:sigma factor activity"/>
    <property type="evidence" value="ECO:0007669"/>
    <property type="project" value="UniProtKB-KW"/>
</dbReference>
<dbReference type="PANTHER" id="PTHR43133">
    <property type="entry name" value="RNA POLYMERASE ECF-TYPE SIGMA FACTO"/>
    <property type="match status" value="1"/>
</dbReference>
<name>A0A225DUQ1_9BACT</name>
<evidence type="ECO:0000259" key="6">
    <source>
        <dbReference type="Pfam" id="PF04542"/>
    </source>
</evidence>
<dbReference type="AlphaFoldDB" id="A0A225DUQ1"/>
<evidence type="ECO:0000256" key="4">
    <source>
        <dbReference type="ARBA" id="ARBA00023125"/>
    </source>
</evidence>
<keyword evidence="3" id="KW-0731">Sigma factor</keyword>
<reference evidence="8" key="1">
    <citation type="submission" date="2017-06" db="EMBL/GenBank/DDBJ databases">
        <title>Genome analysis of Fimbriiglobus ruber SP5, the first member of the order Planctomycetales with confirmed chitinolytic capability.</title>
        <authorList>
            <person name="Ravin N.V."/>
            <person name="Rakitin A.L."/>
            <person name="Ivanova A.A."/>
            <person name="Beletsky A.V."/>
            <person name="Kulichevskaya I.S."/>
            <person name="Mardanov A.V."/>
            <person name="Dedysh S.N."/>
        </authorList>
    </citation>
    <scope>NUCLEOTIDE SEQUENCE [LARGE SCALE GENOMIC DNA]</scope>
    <source>
        <strain evidence="8">SP5</strain>
    </source>
</reference>
<evidence type="ECO:0000256" key="2">
    <source>
        <dbReference type="ARBA" id="ARBA00023015"/>
    </source>
</evidence>
<keyword evidence="2" id="KW-0805">Transcription regulation</keyword>
<dbReference type="InterPro" id="IPR014284">
    <property type="entry name" value="RNA_pol_sigma-70_dom"/>
</dbReference>
<dbReference type="Gene3D" id="1.10.1740.10">
    <property type="match status" value="1"/>
</dbReference>